<proteinExistence type="predicted"/>
<evidence type="ECO:0000313" key="2">
    <source>
        <dbReference type="Proteomes" id="UP000076512"/>
    </source>
</evidence>
<name>A0A164IPH7_9NOCA</name>
<keyword evidence="2" id="KW-1185">Reference proteome</keyword>
<dbReference type="RefSeq" id="WP_067578903.1">
    <property type="nucleotide sequence ID" value="NZ_JABMCZ010000002.1"/>
</dbReference>
<dbReference type="Pfam" id="PF25681">
    <property type="entry name" value="Phage_TTP_17"/>
    <property type="match status" value="1"/>
</dbReference>
<accession>A0A164IPH7</accession>
<comment type="caution">
    <text evidence="1">The sequence shown here is derived from an EMBL/GenBank/DDBJ whole genome shotgun (WGS) entry which is preliminary data.</text>
</comment>
<reference evidence="1 2" key="1">
    <citation type="submission" date="2016-04" db="EMBL/GenBank/DDBJ databases">
        <authorList>
            <person name="Evans L.H."/>
            <person name="Alamgir A."/>
            <person name="Owens N."/>
            <person name="Weber N.D."/>
            <person name="Virtaneva K."/>
            <person name="Barbian K."/>
            <person name="Babar A."/>
            <person name="Rosenke K."/>
        </authorList>
    </citation>
    <scope>NUCLEOTIDE SEQUENCE [LARGE SCALE GENOMIC DNA]</scope>
    <source>
        <strain evidence="1 2">IFM 0406</strain>
    </source>
</reference>
<evidence type="ECO:0000313" key="1">
    <source>
        <dbReference type="EMBL" id="KZM69631.1"/>
    </source>
</evidence>
<dbReference type="InterPro" id="IPR058154">
    <property type="entry name" value="Bxb1_TTP-like"/>
</dbReference>
<evidence type="ECO:0008006" key="3">
    <source>
        <dbReference type="Google" id="ProtNLM"/>
    </source>
</evidence>
<protein>
    <recommendedName>
        <fullName evidence="3">Phage tail protein</fullName>
    </recommendedName>
</protein>
<dbReference type="Proteomes" id="UP000076512">
    <property type="component" value="Unassembled WGS sequence"/>
</dbReference>
<gene>
    <name evidence="1" type="ORF">AWN90_07575</name>
</gene>
<dbReference type="EMBL" id="LWGR01000019">
    <property type="protein sequence ID" value="KZM69631.1"/>
    <property type="molecule type" value="Genomic_DNA"/>
</dbReference>
<dbReference type="STRING" id="455432.AWN90_07575"/>
<dbReference type="AlphaFoldDB" id="A0A164IPH7"/>
<organism evidence="1 2">
    <name type="scientific">Nocardia terpenica</name>
    <dbReference type="NCBI Taxonomy" id="455432"/>
    <lineage>
        <taxon>Bacteria</taxon>
        <taxon>Bacillati</taxon>
        <taxon>Actinomycetota</taxon>
        <taxon>Actinomycetes</taxon>
        <taxon>Mycobacteriales</taxon>
        <taxon>Nocardiaceae</taxon>
        <taxon>Nocardia</taxon>
    </lineage>
</organism>
<sequence length="206" mass="22148">MSTAIPAAFTAGASAAFQSLEGYASLGLIDKANGPQFRPEQQLSETESWGALEPTRTDIVKRDISVGFTAQEFKRPVLELVSGRSLADVKADAVTKELSWTEPVSPDTIHYRVIFLFVDGAGAREKWLLRIMPRANVSEVGQQQWNAEQVASWPITVKATVDDKLGYSMRNVLCGPGVADLVVPMGFTIATAPPANAGAVDDKKVA</sequence>